<reference evidence="3" key="1">
    <citation type="submission" date="2021-01" db="EMBL/GenBank/DDBJ databases">
        <authorList>
            <person name="Corre E."/>
            <person name="Pelletier E."/>
            <person name="Niang G."/>
            <person name="Scheremetjew M."/>
            <person name="Finn R."/>
            <person name="Kale V."/>
            <person name="Holt S."/>
            <person name="Cochrane G."/>
            <person name="Meng A."/>
            <person name="Brown T."/>
            <person name="Cohen L."/>
        </authorList>
    </citation>
    <scope>NUCLEOTIDE SEQUENCE</scope>
    <source>
        <strain evidence="3">Pbaha01</strain>
    </source>
</reference>
<dbReference type="Gene3D" id="2.40.33.20">
    <property type="entry name" value="PK beta-barrel domain-like"/>
    <property type="match status" value="1"/>
</dbReference>
<dbReference type="PROSITE" id="PS51340">
    <property type="entry name" value="MOSC"/>
    <property type="match status" value="1"/>
</dbReference>
<name>A0A7S0FAV3_9DINO</name>
<dbReference type="InterPro" id="IPR005302">
    <property type="entry name" value="MoCF_Sase_C"/>
</dbReference>
<evidence type="ECO:0000313" key="3">
    <source>
        <dbReference type="EMBL" id="CAD8348417.1"/>
    </source>
</evidence>
<keyword evidence="1" id="KW-0472">Membrane</keyword>
<dbReference type="GO" id="GO:0030151">
    <property type="term" value="F:molybdenum ion binding"/>
    <property type="evidence" value="ECO:0007669"/>
    <property type="project" value="InterPro"/>
</dbReference>
<keyword evidence="1" id="KW-0812">Transmembrane</keyword>
<organism evidence="3">
    <name type="scientific">Pyrodinium bahamense</name>
    <dbReference type="NCBI Taxonomy" id="73915"/>
    <lineage>
        <taxon>Eukaryota</taxon>
        <taxon>Sar</taxon>
        <taxon>Alveolata</taxon>
        <taxon>Dinophyceae</taxon>
        <taxon>Gonyaulacales</taxon>
        <taxon>Pyrocystaceae</taxon>
        <taxon>Pyrodinium</taxon>
    </lineage>
</organism>
<dbReference type="PANTHER" id="PTHR30212">
    <property type="entry name" value="PROTEIN YIIM"/>
    <property type="match status" value="1"/>
</dbReference>
<gene>
    <name evidence="3" type="ORF">PBAH0796_LOCUS4156</name>
</gene>
<dbReference type="AlphaFoldDB" id="A0A7S0FAV3"/>
<dbReference type="InterPro" id="IPR052353">
    <property type="entry name" value="Benzoxazolinone_Detox_Enz"/>
</dbReference>
<evidence type="ECO:0000259" key="2">
    <source>
        <dbReference type="PROSITE" id="PS51340"/>
    </source>
</evidence>
<protein>
    <recommendedName>
        <fullName evidence="2">MOSC domain-containing protein</fullName>
    </recommendedName>
</protein>
<dbReference type="GO" id="GO:0030170">
    <property type="term" value="F:pyridoxal phosphate binding"/>
    <property type="evidence" value="ECO:0007669"/>
    <property type="project" value="InterPro"/>
</dbReference>
<dbReference type="SUPFAM" id="SSF50800">
    <property type="entry name" value="PK beta-barrel domain-like"/>
    <property type="match status" value="1"/>
</dbReference>
<sequence length="233" mass="25218">MAAKGSCAGILQGIFTTASSSKETVPKAERESVAVSVLGLEGDRQECAVDEDWGGHGGPLKAVCCWSADVMVELQREGHPVLPGFCGENFLLGGLDWEQVVPGLRLEVGAVLLEVTQHVRPCHKQASNFLHGQYSEISPVKRPRRSRVYCAVLVPGKVSLGDAVKLHVNTRGAKAYAVDPCVLGRSPRLDWWRLVLPSRPFLGLSGLALGHFLVLGLGLLLGRLSVGWPRQWR</sequence>
<feature type="transmembrane region" description="Helical" evidence="1">
    <location>
        <begin position="201"/>
        <end position="222"/>
    </location>
</feature>
<evidence type="ECO:0000256" key="1">
    <source>
        <dbReference type="SAM" id="Phobius"/>
    </source>
</evidence>
<proteinExistence type="predicted"/>
<feature type="domain" description="MOSC" evidence="2">
    <location>
        <begin position="27"/>
        <end position="167"/>
    </location>
</feature>
<accession>A0A7S0FAV3</accession>
<dbReference type="InterPro" id="IPR011037">
    <property type="entry name" value="Pyrv_Knase-like_insert_dom_sf"/>
</dbReference>
<dbReference type="EMBL" id="HBEG01007025">
    <property type="protein sequence ID" value="CAD8348417.1"/>
    <property type="molecule type" value="Transcribed_RNA"/>
</dbReference>
<dbReference type="Pfam" id="PF03473">
    <property type="entry name" value="MOSC"/>
    <property type="match status" value="1"/>
</dbReference>
<dbReference type="PANTHER" id="PTHR30212:SF2">
    <property type="entry name" value="PROTEIN YIIM"/>
    <property type="match status" value="1"/>
</dbReference>
<keyword evidence="1" id="KW-1133">Transmembrane helix</keyword>
<dbReference type="GO" id="GO:0003824">
    <property type="term" value="F:catalytic activity"/>
    <property type="evidence" value="ECO:0007669"/>
    <property type="project" value="InterPro"/>
</dbReference>